<dbReference type="InterPro" id="IPR011598">
    <property type="entry name" value="bHLH_dom"/>
</dbReference>
<dbReference type="InterPro" id="IPR050283">
    <property type="entry name" value="E-box_TF_Regulators"/>
</dbReference>
<dbReference type="Pfam" id="PF00010">
    <property type="entry name" value="HLH"/>
    <property type="match status" value="1"/>
</dbReference>
<organism evidence="4 5">
    <name type="scientific">Aquatica leii</name>
    <dbReference type="NCBI Taxonomy" id="1421715"/>
    <lineage>
        <taxon>Eukaryota</taxon>
        <taxon>Metazoa</taxon>
        <taxon>Ecdysozoa</taxon>
        <taxon>Arthropoda</taxon>
        <taxon>Hexapoda</taxon>
        <taxon>Insecta</taxon>
        <taxon>Pterygota</taxon>
        <taxon>Neoptera</taxon>
        <taxon>Endopterygota</taxon>
        <taxon>Coleoptera</taxon>
        <taxon>Polyphaga</taxon>
        <taxon>Elateriformia</taxon>
        <taxon>Elateroidea</taxon>
        <taxon>Lampyridae</taxon>
        <taxon>Luciolinae</taxon>
        <taxon>Aquatica</taxon>
    </lineage>
</organism>
<evidence type="ECO:0000313" key="5">
    <source>
        <dbReference type="Proteomes" id="UP001353858"/>
    </source>
</evidence>
<feature type="domain" description="BHLH" evidence="3">
    <location>
        <begin position="90"/>
        <end position="143"/>
    </location>
</feature>
<evidence type="ECO:0000313" key="4">
    <source>
        <dbReference type="EMBL" id="KAK4887051.1"/>
    </source>
</evidence>
<protein>
    <recommendedName>
        <fullName evidence="3">BHLH domain-containing protein</fullName>
    </recommendedName>
</protein>
<dbReference type="SUPFAM" id="SSF47459">
    <property type="entry name" value="HLH, helix-loop-helix DNA-binding domain"/>
    <property type="match status" value="1"/>
</dbReference>
<dbReference type="PANTHER" id="PTHR23349">
    <property type="entry name" value="BASIC HELIX-LOOP-HELIX TRANSCRIPTION FACTOR, TWIST"/>
    <property type="match status" value="1"/>
</dbReference>
<dbReference type="PROSITE" id="PS50888">
    <property type="entry name" value="BHLH"/>
    <property type="match status" value="1"/>
</dbReference>
<dbReference type="GO" id="GO:0046983">
    <property type="term" value="F:protein dimerization activity"/>
    <property type="evidence" value="ECO:0007669"/>
    <property type="project" value="InterPro"/>
</dbReference>
<accession>A0AAN7PNI4</accession>
<sequence length="180" mass="20995">MCSLSNLKNVSSCMFTRFQIQNKDVHNSWILQESDDFYRSHITAPIRADATDYNKNIKDEPQETSKPLREKNLKKSTGHKHVPHKDKPPQVVAKRNARERRRVQAVNSAFVRLRKALPIENSRGKRVSKVKTLQNAIQYIQGLQQLIQDDQTYYPISNDCSFDDTSNNHEDILEEFFFES</sequence>
<dbReference type="Proteomes" id="UP001353858">
    <property type="component" value="Unassembled WGS sequence"/>
</dbReference>
<dbReference type="InterPro" id="IPR036638">
    <property type="entry name" value="HLH_DNA-bd_sf"/>
</dbReference>
<evidence type="ECO:0000256" key="2">
    <source>
        <dbReference type="SAM" id="MobiDB-lite"/>
    </source>
</evidence>
<dbReference type="GO" id="GO:0032502">
    <property type="term" value="P:developmental process"/>
    <property type="evidence" value="ECO:0007669"/>
    <property type="project" value="TreeGrafter"/>
</dbReference>
<feature type="region of interest" description="Disordered" evidence="2">
    <location>
        <begin position="53"/>
        <end position="90"/>
    </location>
</feature>
<name>A0AAN7PNI4_9COLE</name>
<dbReference type="CDD" id="cd11418">
    <property type="entry name" value="bHLH_TS_ASCL"/>
    <property type="match status" value="1"/>
</dbReference>
<dbReference type="GO" id="GO:0000981">
    <property type="term" value="F:DNA-binding transcription factor activity, RNA polymerase II-specific"/>
    <property type="evidence" value="ECO:0007669"/>
    <property type="project" value="TreeGrafter"/>
</dbReference>
<dbReference type="EMBL" id="JARPUR010000001">
    <property type="protein sequence ID" value="KAK4887051.1"/>
    <property type="molecule type" value="Genomic_DNA"/>
</dbReference>
<feature type="compositionally biased region" description="Basic and acidic residues" evidence="2">
    <location>
        <begin position="53"/>
        <end position="73"/>
    </location>
</feature>
<dbReference type="AlphaFoldDB" id="A0AAN7PNI4"/>
<keyword evidence="1" id="KW-0238">DNA-binding</keyword>
<dbReference type="GO" id="GO:0000977">
    <property type="term" value="F:RNA polymerase II transcription regulatory region sequence-specific DNA binding"/>
    <property type="evidence" value="ECO:0007669"/>
    <property type="project" value="TreeGrafter"/>
</dbReference>
<dbReference type="Gene3D" id="4.10.280.10">
    <property type="entry name" value="Helix-loop-helix DNA-binding domain"/>
    <property type="match status" value="1"/>
</dbReference>
<keyword evidence="5" id="KW-1185">Reference proteome</keyword>
<evidence type="ECO:0000259" key="3">
    <source>
        <dbReference type="PROSITE" id="PS50888"/>
    </source>
</evidence>
<evidence type="ECO:0000256" key="1">
    <source>
        <dbReference type="ARBA" id="ARBA00023125"/>
    </source>
</evidence>
<gene>
    <name evidence="4" type="ORF">RN001_003322</name>
</gene>
<dbReference type="PANTHER" id="PTHR23349:SF108">
    <property type="entry name" value="BHLH DOMAIN-CONTAINING PROTEIN"/>
    <property type="match status" value="1"/>
</dbReference>
<proteinExistence type="predicted"/>
<dbReference type="SMART" id="SM00353">
    <property type="entry name" value="HLH"/>
    <property type="match status" value="1"/>
</dbReference>
<comment type="caution">
    <text evidence="4">The sequence shown here is derived from an EMBL/GenBank/DDBJ whole genome shotgun (WGS) entry which is preliminary data.</text>
</comment>
<feature type="compositionally biased region" description="Basic residues" evidence="2">
    <location>
        <begin position="74"/>
        <end position="84"/>
    </location>
</feature>
<reference evidence="5" key="1">
    <citation type="submission" date="2023-01" db="EMBL/GenBank/DDBJ databases">
        <title>Key to firefly adult light organ development and bioluminescence: homeobox transcription factors regulate luciferase expression and transportation to peroxisome.</title>
        <authorList>
            <person name="Fu X."/>
        </authorList>
    </citation>
    <scope>NUCLEOTIDE SEQUENCE [LARGE SCALE GENOMIC DNA]</scope>
</reference>